<dbReference type="RefSeq" id="WP_021682047.1">
    <property type="nucleotide sequence ID" value="NZ_KI260392.1"/>
</dbReference>
<feature type="region of interest" description="Disordered" evidence="3">
    <location>
        <begin position="399"/>
        <end position="418"/>
    </location>
</feature>
<dbReference type="PATRIC" id="fig|411473.3.peg.492"/>
<proteinExistence type="inferred from homology"/>
<feature type="compositionally biased region" description="Basic and acidic residues" evidence="3">
    <location>
        <begin position="405"/>
        <end position="418"/>
    </location>
</feature>
<evidence type="ECO:0000313" key="5">
    <source>
        <dbReference type="Proteomes" id="UP000016662"/>
    </source>
</evidence>
<feature type="coiled-coil region" evidence="2">
    <location>
        <begin position="335"/>
        <end position="362"/>
    </location>
</feature>
<evidence type="ECO:0000256" key="3">
    <source>
        <dbReference type="SAM" id="MobiDB-lite"/>
    </source>
</evidence>
<name>U2KEP7_9FIRM</name>
<dbReference type="Pfam" id="PF01076">
    <property type="entry name" value="Mob_Pre"/>
    <property type="match status" value="1"/>
</dbReference>
<dbReference type="CDD" id="cd17242">
    <property type="entry name" value="MobM_relaxase"/>
    <property type="match status" value="1"/>
</dbReference>
<dbReference type="GO" id="GO:0003677">
    <property type="term" value="F:DNA binding"/>
    <property type="evidence" value="ECO:0007669"/>
    <property type="project" value="InterPro"/>
</dbReference>
<reference evidence="4 5" key="1">
    <citation type="submission" date="2013-07" db="EMBL/GenBank/DDBJ databases">
        <authorList>
            <person name="Weinstock G."/>
            <person name="Sodergren E."/>
            <person name="Wylie T."/>
            <person name="Fulton L."/>
            <person name="Fulton R."/>
            <person name="Fronick C."/>
            <person name="O'Laughlin M."/>
            <person name="Godfrey J."/>
            <person name="Miner T."/>
            <person name="Herter B."/>
            <person name="Appelbaum E."/>
            <person name="Cordes M."/>
            <person name="Lek S."/>
            <person name="Wollam A."/>
            <person name="Pepin K.H."/>
            <person name="Palsikar V.B."/>
            <person name="Mitreva M."/>
            <person name="Wilson R.K."/>
        </authorList>
    </citation>
    <scope>NUCLEOTIDE SEQUENCE [LARGE SCALE GENOMIC DNA]</scope>
    <source>
        <strain evidence="4 5">ATCC 27760</strain>
    </source>
</reference>
<dbReference type="OrthoDB" id="9800759at2"/>
<comment type="caution">
    <text evidence="4">The sequence shown here is derived from an EMBL/GenBank/DDBJ whole genome shotgun (WGS) entry which is preliminary data.</text>
</comment>
<evidence type="ECO:0000313" key="4">
    <source>
        <dbReference type="EMBL" id="ERJ96996.1"/>
    </source>
</evidence>
<dbReference type="EMBL" id="AWVF01000075">
    <property type="protein sequence ID" value="ERJ96996.1"/>
    <property type="molecule type" value="Genomic_DNA"/>
</dbReference>
<dbReference type="eggNOG" id="COG3206">
    <property type="taxonomic scope" value="Bacteria"/>
</dbReference>
<keyword evidence="2" id="KW-0175">Coiled coil</keyword>
<comment type="similarity">
    <text evidence="1">Belongs to the plasmid mobilization pre family.</text>
</comment>
<dbReference type="STRING" id="411473.RUMCAL_00624"/>
<dbReference type="HOGENOM" id="CLU_037835_3_1_9"/>
<protein>
    <submittedName>
        <fullName evidence="4">Plasmid recombination enzyme</fullName>
    </submittedName>
</protein>
<keyword evidence="5" id="KW-1185">Reference proteome</keyword>
<dbReference type="AlphaFoldDB" id="U2KEP7"/>
<accession>U2KEP7</accession>
<dbReference type="GO" id="GO:0006310">
    <property type="term" value="P:DNA recombination"/>
    <property type="evidence" value="ECO:0007669"/>
    <property type="project" value="InterPro"/>
</dbReference>
<gene>
    <name evidence="4" type="ORF">RUMCAL_00624</name>
</gene>
<organism evidence="4 5">
    <name type="scientific">Ruminococcus callidus ATCC 27760</name>
    <dbReference type="NCBI Taxonomy" id="411473"/>
    <lineage>
        <taxon>Bacteria</taxon>
        <taxon>Bacillati</taxon>
        <taxon>Bacillota</taxon>
        <taxon>Clostridia</taxon>
        <taxon>Eubacteriales</taxon>
        <taxon>Oscillospiraceae</taxon>
        <taxon>Ruminococcus</taxon>
    </lineage>
</organism>
<dbReference type="Gene3D" id="3.30.930.30">
    <property type="match status" value="1"/>
</dbReference>
<evidence type="ECO:0000256" key="2">
    <source>
        <dbReference type="SAM" id="Coils"/>
    </source>
</evidence>
<dbReference type="InterPro" id="IPR001668">
    <property type="entry name" value="Mob_Pre"/>
</dbReference>
<dbReference type="Proteomes" id="UP000016662">
    <property type="component" value="Unassembled WGS sequence"/>
</dbReference>
<evidence type="ECO:0000256" key="1">
    <source>
        <dbReference type="ARBA" id="ARBA00010657"/>
    </source>
</evidence>
<sequence length="418" mass="48178">MKRISYARGKGKLRHNNREMISPNVDKARIKDNIELKRQSLADAYEEIFGDAVAEYNAKQRRSDRKISDYFEKMFGVRADTMRADTVIKNDNKQQSFYEYVVGVGTMHDTGYASSPEAAKVAVECLREYMAGFGERNPQFHVFNAVIHQDEATPHLHYDMIPYADGMKKGMTRQQGINKALEQMGYGTGKQAIANFTQSERKVFREICEAHGIEIAEETKGRGQTYSCEEYRQTAYKNRAEITEQEAVKSKNQAEIETQNQIIADKKTEAENMVDAFTPAPTKVEKTLFGKEKIIEKSKEEIELEKQMTAAKMVLSERDAVEKDKQTIAQKQYQIRQDKQQLMQAQATLQRQQKALSEEREKLKYVAKSQARYEAEKLLSERGYVRKGNPAQQRLMQAQMQAQAVKERNKNNDFDLER</sequence>